<dbReference type="PANTHER" id="PTHR23521">
    <property type="entry name" value="TRANSPORTER MFS SUPERFAMILY"/>
    <property type="match status" value="1"/>
</dbReference>
<feature type="transmembrane region" description="Helical" evidence="1">
    <location>
        <begin position="145"/>
        <end position="166"/>
    </location>
</feature>
<dbReference type="GO" id="GO:0005886">
    <property type="term" value="C:plasma membrane"/>
    <property type="evidence" value="ECO:0007669"/>
    <property type="project" value="TreeGrafter"/>
</dbReference>
<sequence>MDRRTQRGHHSGGTDAAGRPRWFLPAIVAAQLLATSMWFAPNAVMPALQAHWDVPGGVGWVTAAVQLGFIAGTLVNALLAVADRFHPGRVFLVAALAGASANAAVIPLADQAVAVVVARFVVGVCLAGIYPVGMKIAAGWYREGLGRALGFLVGALVLGTASGHLLRSILPGALWPLVIAATSLAGVVAGAVMALAPEGPHLARSGPVRFGGVFLAFRSPAFRASAFGYFGHMWELYAFWAFAPVWFAAHGSDPRAIPLLAFGVIAMGALGCAGGGLLARRWGSGRVAWVQLLVSGVCCALSPLIFQAGPTAFVGILLVWGIAVAGDSPQFSTLNAANAPRELVGSALTLVNSVGFAISIVTLGLLDWLQFVLPARYLLTPLVIGPLLGLIAARRLLRPAA</sequence>
<feature type="transmembrane region" description="Helical" evidence="1">
    <location>
        <begin position="378"/>
        <end position="397"/>
    </location>
</feature>
<dbReference type="InterPro" id="IPR011701">
    <property type="entry name" value="MFS"/>
</dbReference>
<reference evidence="2" key="1">
    <citation type="submission" date="2019-06" db="EMBL/GenBank/DDBJ databases">
        <authorList>
            <person name="Murdoch R.W."/>
            <person name="Fathepure B."/>
        </authorList>
    </citation>
    <scope>NUCLEOTIDE SEQUENCE</scope>
</reference>
<evidence type="ECO:0000256" key="1">
    <source>
        <dbReference type="SAM" id="Phobius"/>
    </source>
</evidence>
<keyword evidence="1" id="KW-1133">Transmembrane helix</keyword>
<dbReference type="SUPFAM" id="SSF103473">
    <property type="entry name" value="MFS general substrate transporter"/>
    <property type="match status" value="1"/>
</dbReference>
<name>A0A5B8R7G1_9ZZZZ</name>
<accession>A0A5B8R7G1</accession>
<feature type="transmembrane region" description="Helical" evidence="1">
    <location>
        <begin position="21"/>
        <end position="40"/>
    </location>
</feature>
<dbReference type="EMBL" id="MN079076">
    <property type="protein sequence ID" value="QEA03833.1"/>
    <property type="molecule type" value="Genomic_DNA"/>
</dbReference>
<feature type="transmembrane region" description="Helical" evidence="1">
    <location>
        <begin position="259"/>
        <end position="279"/>
    </location>
</feature>
<feature type="transmembrane region" description="Helical" evidence="1">
    <location>
        <begin position="112"/>
        <end position="133"/>
    </location>
</feature>
<dbReference type="Pfam" id="PF07690">
    <property type="entry name" value="MFS_1"/>
    <property type="match status" value="1"/>
</dbReference>
<protein>
    <recommendedName>
        <fullName evidence="3">Major Facilitator Superfamily</fullName>
    </recommendedName>
</protein>
<gene>
    <name evidence="2" type="ORF">KBTEX_00133</name>
</gene>
<feature type="transmembrane region" description="Helical" evidence="1">
    <location>
        <begin position="60"/>
        <end position="82"/>
    </location>
</feature>
<feature type="transmembrane region" description="Helical" evidence="1">
    <location>
        <begin position="172"/>
        <end position="196"/>
    </location>
</feature>
<evidence type="ECO:0000313" key="2">
    <source>
        <dbReference type="EMBL" id="QEA03833.1"/>
    </source>
</evidence>
<feature type="transmembrane region" description="Helical" evidence="1">
    <location>
        <begin position="286"/>
        <end position="306"/>
    </location>
</feature>
<dbReference type="AlphaFoldDB" id="A0A5B8R7G1"/>
<dbReference type="PANTHER" id="PTHR23521:SF3">
    <property type="entry name" value="MFS TRANSPORTER"/>
    <property type="match status" value="1"/>
</dbReference>
<organism evidence="2">
    <name type="scientific">uncultured organism</name>
    <dbReference type="NCBI Taxonomy" id="155900"/>
    <lineage>
        <taxon>unclassified sequences</taxon>
        <taxon>environmental samples</taxon>
    </lineage>
</organism>
<keyword evidence="1" id="KW-0472">Membrane</keyword>
<dbReference type="GO" id="GO:0022857">
    <property type="term" value="F:transmembrane transporter activity"/>
    <property type="evidence" value="ECO:0007669"/>
    <property type="project" value="InterPro"/>
</dbReference>
<proteinExistence type="predicted"/>
<evidence type="ECO:0008006" key="3">
    <source>
        <dbReference type="Google" id="ProtNLM"/>
    </source>
</evidence>
<feature type="transmembrane region" description="Helical" evidence="1">
    <location>
        <begin position="343"/>
        <end position="366"/>
    </location>
</feature>
<dbReference type="Gene3D" id="1.20.1250.20">
    <property type="entry name" value="MFS general substrate transporter like domains"/>
    <property type="match status" value="1"/>
</dbReference>
<feature type="transmembrane region" description="Helical" evidence="1">
    <location>
        <begin position="89"/>
        <end position="106"/>
    </location>
</feature>
<dbReference type="InterPro" id="IPR036259">
    <property type="entry name" value="MFS_trans_sf"/>
</dbReference>
<feature type="transmembrane region" description="Helical" evidence="1">
    <location>
        <begin position="226"/>
        <end position="247"/>
    </location>
</feature>
<keyword evidence="1" id="KW-0812">Transmembrane</keyword>